<evidence type="ECO:0000313" key="3">
    <source>
        <dbReference type="EMBL" id="NIE46233.1"/>
    </source>
</evidence>
<evidence type="ECO:0000256" key="1">
    <source>
        <dbReference type="SAM" id="MobiDB-lite"/>
    </source>
</evidence>
<name>A0A6G5A7L3_RHIMP</name>
<dbReference type="AlphaFoldDB" id="A0A6G5A7L3"/>
<organism evidence="3">
    <name type="scientific">Rhipicephalus microplus</name>
    <name type="common">Cattle tick</name>
    <name type="synonym">Boophilus microplus</name>
    <dbReference type="NCBI Taxonomy" id="6941"/>
    <lineage>
        <taxon>Eukaryota</taxon>
        <taxon>Metazoa</taxon>
        <taxon>Ecdysozoa</taxon>
        <taxon>Arthropoda</taxon>
        <taxon>Chelicerata</taxon>
        <taxon>Arachnida</taxon>
        <taxon>Acari</taxon>
        <taxon>Parasitiformes</taxon>
        <taxon>Ixodida</taxon>
        <taxon>Ixodoidea</taxon>
        <taxon>Ixodidae</taxon>
        <taxon>Rhipicephalinae</taxon>
        <taxon>Rhipicephalus</taxon>
        <taxon>Boophilus</taxon>
    </lineage>
</organism>
<reference evidence="3" key="1">
    <citation type="submission" date="2020-03" db="EMBL/GenBank/DDBJ databases">
        <title>A transcriptome and proteome of the tick Rhipicephalus microplus shaped by the genetic composition of its hosts and developmental stage.</title>
        <authorList>
            <person name="Garcia G.R."/>
            <person name="Ribeiro J.M.C."/>
            <person name="Maruyama S.R."/>
            <person name="Gardinasse L.G."/>
            <person name="Nelson K."/>
            <person name="Ferreira B.R."/>
            <person name="Andrade T.G."/>
            <person name="Santos I.K.F.M."/>
        </authorList>
    </citation>
    <scope>NUCLEOTIDE SEQUENCE</scope>
    <source>
        <strain evidence="3">NSGR</strain>
        <tissue evidence="3">Salivary glands</tissue>
    </source>
</reference>
<dbReference type="EMBL" id="GIKN01003960">
    <property type="protein sequence ID" value="NIE46233.1"/>
    <property type="molecule type" value="Transcribed_RNA"/>
</dbReference>
<accession>A0A6G5A7L3</accession>
<keyword evidence="2" id="KW-0732">Signal</keyword>
<feature type="region of interest" description="Disordered" evidence="1">
    <location>
        <begin position="30"/>
        <end position="85"/>
    </location>
</feature>
<feature type="signal peptide" evidence="2">
    <location>
        <begin position="1"/>
        <end position="20"/>
    </location>
</feature>
<sequence>MVVQKLSLFLIIVLVAVVIAKPRKRELHLEARAEPVAVTDYSDSHEGESGTTPKTKDNGQPALPRLPQSNTGGGYDDIPTEAIQK</sequence>
<proteinExistence type="predicted"/>
<protein>
    <submittedName>
        <fullName evidence="3">Putative secreted protein</fullName>
    </submittedName>
</protein>
<feature type="chain" id="PRO_5026353301" evidence="2">
    <location>
        <begin position="21"/>
        <end position="85"/>
    </location>
</feature>
<evidence type="ECO:0000256" key="2">
    <source>
        <dbReference type="SAM" id="SignalP"/>
    </source>
</evidence>